<evidence type="ECO:0000313" key="7">
    <source>
        <dbReference type="EMBL" id="WKN34470.1"/>
    </source>
</evidence>
<evidence type="ECO:0000256" key="2">
    <source>
        <dbReference type="ARBA" id="ARBA00022475"/>
    </source>
</evidence>
<feature type="transmembrane region" description="Helical" evidence="6">
    <location>
        <begin position="143"/>
        <end position="160"/>
    </location>
</feature>
<feature type="transmembrane region" description="Helical" evidence="6">
    <location>
        <begin position="112"/>
        <end position="131"/>
    </location>
</feature>
<feature type="transmembrane region" description="Helical" evidence="6">
    <location>
        <begin position="82"/>
        <end position="106"/>
    </location>
</feature>
<protein>
    <submittedName>
        <fullName evidence="7">Polysaccharide biosynthesis C-terminal domain-containing protein</fullName>
    </submittedName>
</protein>
<keyword evidence="5 6" id="KW-0472">Membrane</keyword>
<feature type="transmembrane region" description="Helical" evidence="6">
    <location>
        <begin position="37"/>
        <end position="53"/>
    </location>
</feature>
<evidence type="ECO:0000256" key="4">
    <source>
        <dbReference type="ARBA" id="ARBA00022989"/>
    </source>
</evidence>
<proteinExistence type="predicted"/>
<feature type="transmembrane region" description="Helical" evidence="6">
    <location>
        <begin position="358"/>
        <end position="374"/>
    </location>
</feature>
<dbReference type="Pfam" id="PF13440">
    <property type="entry name" value="Polysacc_synt_3"/>
    <property type="match status" value="1"/>
</dbReference>
<gene>
    <name evidence="7" type="ORF">K4G66_19010</name>
</gene>
<comment type="subcellular location">
    <subcellularLocation>
        <location evidence="1">Cell membrane</location>
        <topology evidence="1">Multi-pass membrane protein</topology>
    </subcellularLocation>
</comment>
<reference evidence="7" key="1">
    <citation type="journal article" date="2023" name="Comput. Struct. Biotechnol. J.">
        <title>Discovery of a novel marine Bacteroidetes with a rich repertoire of carbohydrate-active enzymes.</title>
        <authorList>
            <person name="Chen B."/>
            <person name="Liu G."/>
            <person name="Chen Q."/>
            <person name="Wang H."/>
            <person name="Liu L."/>
            <person name="Tang K."/>
        </authorList>
    </citation>
    <scope>NUCLEOTIDE SEQUENCE</scope>
    <source>
        <strain evidence="7">TK19036</strain>
    </source>
</reference>
<evidence type="ECO:0000256" key="6">
    <source>
        <dbReference type="SAM" id="Phobius"/>
    </source>
</evidence>
<dbReference type="PANTHER" id="PTHR30250">
    <property type="entry name" value="PST FAMILY PREDICTED COLANIC ACID TRANSPORTER"/>
    <property type="match status" value="1"/>
</dbReference>
<name>A0AA49GKY5_9BACT</name>
<feature type="transmembrane region" description="Helical" evidence="6">
    <location>
        <begin position="166"/>
        <end position="194"/>
    </location>
</feature>
<dbReference type="PANTHER" id="PTHR30250:SF11">
    <property type="entry name" value="O-ANTIGEN TRANSPORTER-RELATED"/>
    <property type="match status" value="1"/>
</dbReference>
<keyword evidence="4 6" id="KW-1133">Transmembrane helix</keyword>
<feature type="transmembrane region" description="Helical" evidence="6">
    <location>
        <begin position="380"/>
        <end position="401"/>
    </location>
</feature>
<dbReference type="EMBL" id="CP120682">
    <property type="protein sequence ID" value="WKN34470.1"/>
    <property type="molecule type" value="Genomic_DNA"/>
</dbReference>
<feature type="transmembrane region" description="Helical" evidence="6">
    <location>
        <begin position="322"/>
        <end position="346"/>
    </location>
</feature>
<feature type="transmembrane region" description="Helical" evidence="6">
    <location>
        <begin position="7"/>
        <end position="31"/>
    </location>
</feature>
<dbReference type="AlphaFoldDB" id="A0AA49GKY5"/>
<sequence>MINQKKIIWSLLGNGVDIAIGFGTVMLITRLYREETAGQWFVFVAIFSLLTNLREGFIQNGLVKYSVGTEDHVRDRVYKTNFLVNILFELTMSAVVVGLFQLFRWYQLDKLFLYYPLYSIPYAIYRWIFVVHRSQLRVEKSTIMNVVFLIVLSTGAWMMYARQLEVVSMIFTLGAASLCAAFVGFFSFDAWAMFRSSFDRKLFQLLVHYGKHGILRELTGTVSTRINIFLTAGMLSYTQTAYLGVAQRYVMLLLVPNTAFQALLYPVLVKIANGKDVVQLKEEFENQVSKLLGLMMLVAFCIIIASPMIIEILHGSSYHPAVGLLAISLLTVALFSPFGSAFGSVVNALEKPNLNSRIVMINSAINISMSYLLIRTVGLYGAVFAPFITELFGFIWTGTIIRKNANISYKACFERIPYHYGYWIKKCKLSLAR</sequence>
<dbReference type="GO" id="GO:0005886">
    <property type="term" value="C:plasma membrane"/>
    <property type="evidence" value="ECO:0007669"/>
    <property type="project" value="UniProtKB-SubCell"/>
</dbReference>
<keyword evidence="2" id="KW-1003">Cell membrane</keyword>
<evidence type="ECO:0000256" key="1">
    <source>
        <dbReference type="ARBA" id="ARBA00004651"/>
    </source>
</evidence>
<evidence type="ECO:0000256" key="3">
    <source>
        <dbReference type="ARBA" id="ARBA00022692"/>
    </source>
</evidence>
<feature type="transmembrane region" description="Helical" evidence="6">
    <location>
        <begin position="214"/>
        <end position="237"/>
    </location>
</feature>
<organism evidence="7">
    <name type="scientific">Roseihalotalea indica</name>
    <dbReference type="NCBI Taxonomy" id="2867963"/>
    <lineage>
        <taxon>Bacteria</taxon>
        <taxon>Pseudomonadati</taxon>
        <taxon>Bacteroidota</taxon>
        <taxon>Cytophagia</taxon>
        <taxon>Cytophagales</taxon>
        <taxon>Catalimonadaceae</taxon>
        <taxon>Roseihalotalea</taxon>
    </lineage>
</organism>
<accession>A0AA49GKY5</accession>
<feature type="transmembrane region" description="Helical" evidence="6">
    <location>
        <begin position="291"/>
        <end position="310"/>
    </location>
</feature>
<evidence type="ECO:0000256" key="5">
    <source>
        <dbReference type="ARBA" id="ARBA00023136"/>
    </source>
</evidence>
<reference evidence="7" key="2">
    <citation type="journal article" date="2024" name="Antonie Van Leeuwenhoek">
        <title>Roseihalotalea indica gen. nov., sp. nov., a halophilic Bacteroidetes from mesopelagic Southwest Indian Ocean with higher carbohydrate metabolic potential.</title>
        <authorList>
            <person name="Chen B."/>
            <person name="Zhang M."/>
            <person name="Lin D."/>
            <person name="Ye J."/>
            <person name="Tang K."/>
        </authorList>
    </citation>
    <scope>NUCLEOTIDE SEQUENCE</scope>
    <source>
        <strain evidence="7">TK19036</strain>
    </source>
</reference>
<keyword evidence="3 6" id="KW-0812">Transmembrane</keyword>
<feature type="transmembrane region" description="Helical" evidence="6">
    <location>
        <begin position="249"/>
        <end position="271"/>
    </location>
</feature>
<dbReference type="InterPro" id="IPR050833">
    <property type="entry name" value="Poly_Biosynth_Transport"/>
</dbReference>